<dbReference type="InterPro" id="IPR003738">
    <property type="entry name" value="SRAP"/>
</dbReference>
<dbReference type="GO" id="GO:0016829">
    <property type="term" value="F:lyase activity"/>
    <property type="evidence" value="ECO:0007669"/>
    <property type="project" value="UniProtKB-KW"/>
</dbReference>
<reference evidence="10" key="1">
    <citation type="submission" date="2019-05" db="EMBL/GenBank/DDBJ databases">
        <title>Complete genome sequencing of Absiella argi strain JCM 30884.</title>
        <authorList>
            <person name="Sakamoto M."/>
            <person name="Murakami T."/>
            <person name="Mori H."/>
        </authorList>
    </citation>
    <scope>NUCLEOTIDE SEQUENCE [LARGE SCALE GENOMIC DNA]</scope>
    <source>
        <strain evidence="10">JCM 30884</strain>
    </source>
</reference>
<dbReference type="EC" id="3.4.-.-" evidence="8"/>
<dbReference type="GO" id="GO:0008233">
    <property type="term" value="F:peptidase activity"/>
    <property type="evidence" value="ECO:0007669"/>
    <property type="project" value="UniProtKB-KW"/>
</dbReference>
<evidence type="ECO:0000256" key="2">
    <source>
        <dbReference type="ARBA" id="ARBA00022670"/>
    </source>
</evidence>
<dbReference type="SUPFAM" id="SSF143081">
    <property type="entry name" value="BB1717-like"/>
    <property type="match status" value="1"/>
</dbReference>
<comment type="similarity">
    <text evidence="1 8">Belongs to the SOS response-associated peptidase family.</text>
</comment>
<keyword evidence="4 8" id="KW-0378">Hydrolase</keyword>
<protein>
    <recommendedName>
        <fullName evidence="8">Abasic site processing protein</fullName>
        <ecNumber evidence="8">3.4.-.-</ecNumber>
    </recommendedName>
</protein>
<sequence>MCGRFYFQFKQDSVSLYLQDLVQKNHLVEFASDEIFPSQEVLVLLQNKDSYDIDVMKWGFDGYKGAIINARSETLHMKQMFCNIQGNRCLVPCNGFYEWSTNGHLKQKKFICKKKQSVIYMAAIYNERKEFVILTQESKGVLRRIHHRMPILVLDDEKDAYFNGQLDFENQEDNLCIESEEVKAPCFDQVKFEF</sequence>
<evidence type="ECO:0000256" key="6">
    <source>
        <dbReference type="ARBA" id="ARBA00023125"/>
    </source>
</evidence>
<keyword evidence="10" id="KW-1185">Reference proteome</keyword>
<dbReference type="PANTHER" id="PTHR13604:SF0">
    <property type="entry name" value="ABASIC SITE PROCESSING PROTEIN HMCES"/>
    <property type="match status" value="1"/>
</dbReference>
<dbReference type="InterPro" id="IPR036590">
    <property type="entry name" value="SRAP-like"/>
</dbReference>
<evidence type="ECO:0000256" key="5">
    <source>
        <dbReference type="ARBA" id="ARBA00023124"/>
    </source>
</evidence>
<dbReference type="GO" id="GO:0006508">
    <property type="term" value="P:proteolysis"/>
    <property type="evidence" value="ECO:0007669"/>
    <property type="project" value="UniProtKB-KW"/>
</dbReference>
<keyword evidence="6" id="KW-0238">DNA-binding</keyword>
<organism evidence="9 10">
    <name type="scientific">Amedibacterium intestinale</name>
    <dbReference type="NCBI Taxonomy" id="2583452"/>
    <lineage>
        <taxon>Bacteria</taxon>
        <taxon>Bacillati</taxon>
        <taxon>Bacillota</taxon>
        <taxon>Erysipelotrichia</taxon>
        <taxon>Erysipelotrichales</taxon>
        <taxon>Erysipelotrichaceae</taxon>
        <taxon>Amedibacterium</taxon>
    </lineage>
</organism>
<dbReference type="PANTHER" id="PTHR13604">
    <property type="entry name" value="DC12-RELATED"/>
    <property type="match status" value="1"/>
</dbReference>
<dbReference type="GO" id="GO:0106300">
    <property type="term" value="P:protein-DNA covalent cross-linking repair"/>
    <property type="evidence" value="ECO:0007669"/>
    <property type="project" value="InterPro"/>
</dbReference>
<evidence type="ECO:0000313" key="10">
    <source>
        <dbReference type="Proteomes" id="UP000464754"/>
    </source>
</evidence>
<accession>A0A6N4TDJ0</accession>
<evidence type="ECO:0000256" key="1">
    <source>
        <dbReference type="ARBA" id="ARBA00008136"/>
    </source>
</evidence>
<keyword evidence="2 8" id="KW-0645">Protease</keyword>
<dbReference type="Proteomes" id="UP000464754">
    <property type="component" value="Chromosome"/>
</dbReference>
<dbReference type="Pfam" id="PF02586">
    <property type="entry name" value="SRAP"/>
    <property type="match status" value="1"/>
</dbReference>
<name>A0A6N4TDJ0_9FIRM</name>
<gene>
    <name evidence="9" type="ORF">Aargi30884_01190</name>
</gene>
<dbReference type="Gene3D" id="3.90.1680.10">
    <property type="entry name" value="SOS response associated peptidase-like"/>
    <property type="match status" value="1"/>
</dbReference>
<evidence type="ECO:0000256" key="7">
    <source>
        <dbReference type="ARBA" id="ARBA00023239"/>
    </source>
</evidence>
<dbReference type="RefSeq" id="WP_115714485.1">
    <property type="nucleotide sequence ID" value="NZ_AP019695.1"/>
</dbReference>
<dbReference type="EMBL" id="AP019695">
    <property type="protein sequence ID" value="BBK21216.1"/>
    <property type="molecule type" value="Genomic_DNA"/>
</dbReference>
<dbReference type="AlphaFoldDB" id="A0A6N4TDJ0"/>
<evidence type="ECO:0000256" key="8">
    <source>
        <dbReference type="RuleBase" id="RU364100"/>
    </source>
</evidence>
<proteinExistence type="inferred from homology"/>
<keyword evidence="7" id="KW-0456">Lyase</keyword>
<dbReference type="KEGG" id="aarg:Aargi30884_01190"/>
<evidence type="ECO:0000256" key="3">
    <source>
        <dbReference type="ARBA" id="ARBA00022763"/>
    </source>
</evidence>
<dbReference type="GO" id="GO:0003697">
    <property type="term" value="F:single-stranded DNA binding"/>
    <property type="evidence" value="ECO:0007669"/>
    <property type="project" value="InterPro"/>
</dbReference>
<keyword evidence="5" id="KW-0190">Covalent protein-DNA linkage</keyword>
<evidence type="ECO:0000256" key="4">
    <source>
        <dbReference type="ARBA" id="ARBA00022801"/>
    </source>
</evidence>
<evidence type="ECO:0000313" key="9">
    <source>
        <dbReference type="EMBL" id="BBK21216.1"/>
    </source>
</evidence>
<keyword evidence="3" id="KW-0227">DNA damage</keyword>